<keyword evidence="3" id="KW-1185">Reference proteome</keyword>
<reference evidence="2 3" key="2">
    <citation type="submission" date="2019-09" db="EMBL/GenBank/DDBJ databases">
        <authorList>
            <person name="Jin C."/>
        </authorList>
    </citation>
    <scope>NUCLEOTIDE SEQUENCE [LARGE SCALE GENOMIC DNA]</scope>
    <source>
        <strain evidence="2 3">AN110305</strain>
    </source>
</reference>
<feature type="region of interest" description="Disordered" evidence="1">
    <location>
        <begin position="62"/>
        <end position="86"/>
    </location>
</feature>
<proteinExistence type="predicted"/>
<gene>
    <name evidence="2" type="ORF">F0L68_03805</name>
</gene>
<evidence type="ECO:0000313" key="3">
    <source>
        <dbReference type="Proteomes" id="UP000323454"/>
    </source>
</evidence>
<evidence type="ECO:0000313" key="2">
    <source>
        <dbReference type="EMBL" id="KAA2265706.1"/>
    </source>
</evidence>
<name>A0A5B2XQL4_9PSEU</name>
<dbReference type="EMBL" id="VUOB01000005">
    <property type="protein sequence ID" value="KAA2265706.1"/>
    <property type="molecule type" value="Genomic_DNA"/>
</dbReference>
<evidence type="ECO:0000256" key="1">
    <source>
        <dbReference type="SAM" id="MobiDB-lite"/>
    </source>
</evidence>
<comment type="caution">
    <text evidence="2">The sequence shown here is derived from an EMBL/GenBank/DDBJ whole genome shotgun (WGS) entry which is preliminary data.</text>
</comment>
<organism evidence="2 3">
    <name type="scientific">Solihabitans fulvus</name>
    <dbReference type="NCBI Taxonomy" id="1892852"/>
    <lineage>
        <taxon>Bacteria</taxon>
        <taxon>Bacillati</taxon>
        <taxon>Actinomycetota</taxon>
        <taxon>Actinomycetes</taxon>
        <taxon>Pseudonocardiales</taxon>
        <taxon>Pseudonocardiaceae</taxon>
        <taxon>Solihabitans</taxon>
    </lineage>
</organism>
<dbReference type="AlphaFoldDB" id="A0A5B2XQL4"/>
<accession>A0A5B2XQL4</accession>
<dbReference type="RefSeq" id="WP_149847991.1">
    <property type="nucleotide sequence ID" value="NZ_VUOB01000005.1"/>
</dbReference>
<reference evidence="2 3" key="1">
    <citation type="submission" date="2019-09" db="EMBL/GenBank/DDBJ databases">
        <title>Goodfellowia gen. nov., a new genus of the Pseudonocardineae related to Actinoalloteichus, containing Goodfellowia coeruleoviolacea gen. nov., comb. nov. gen. nov., comb. nov.</title>
        <authorList>
            <person name="Labeda D."/>
        </authorList>
    </citation>
    <scope>NUCLEOTIDE SEQUENCE [LARGE SCALE GENOMIC DNA]</scope>
    <source>
        <strain evidence="2 3">AN110305</strain>
    </source>
</reference>
<sequence>MFRGRLSLWTIAGVTALAGSVATGIATVVVLAGLSCGPSAGHPLAVRQQWCATHPGHCQHYPPTAEQARNDAPAQPAIAKPQRRVS</sequence>
<dbReference type="Proteomes" id="UP000323454">
    <property type="component" value="Unassembled WGS sequence"/>
</dbReference>
<protein>
    <submittedName>
        <fullName evidence="2">Uncharacterized protein</fullName>
    </submittedName>
</protein>